<protein>
    <submittedName>
        <fullName evidence="1">Uncharacterized protein</fullName>
    </submittedName>
</protein>
<keyword evidence="2" id="KW-1185">Reference proteome</keyword>
<evidence type="ECO:0000313" key="2">
    <source>
        <dbReference type="Proteomes" id="UP001143910"/>
    </source>
</evidence>
<organism evidence="1 2">
    <name type="scientific">Zarea fungicola</name>
    <dbReference type="NCBI Taxonomy" id="93591"/>
    <lineage>
        <taxon>Eukaryota</taxon>
        <taxon>Fungi</taxon>
        <taxon>Dikarya</taxon>
        <taxon>Ascomycota</taxon>
        <taxon>Pezizomycotina</taxon>
        <taxon>Sordariomycetes</taxon>
        <taxon>Hypocreomycetidae</taxon>
        <taxon>Hypocreales</taxon>
        <taxon>Cordycipitaceae</taxon>
        <taxon>Zarea</taxon>
    </lineage>
</organism>
<proteinExistence type="predicted"/>
<name>A0ACC1NNZ4_9HYPO</name>
<gene>
    <name evidence="1" type="ORF">NQ176_g2722</name>
</gene>
<dbReference type="Proteomes" id="UP001143910">
    <property type="component" value="Unassembled WGS sequence"/>
</dbReference>
<accession>A0ACC1NNZ4</accession>
<evidence type="ECO:0000313" key="1">
    <source>
        <dbReference type="EMBL" id="KAJ2980316.1"/>
    </source>
</evidence>
<sequence length="647" mass="69886">MLLTIKGIIATLALQITVTFGSSLPSDEISLIRGPQTNPQLRVYDPPVDISESAGEREAVTGVEHKIRLALAYLQKNHGVSPENFRIRAAHVNEDTGVGHVYARQTAGGVDVLNAVANVNIDRHGRVISSSQTFAPIHQVRSAMRSAHGRLTARSSQYDSLKVALRTLCNRVKPDISDDALKMVDISVAESDGTHAPKFIITGIPTNIAVNGVATAQQSMVQGSEGVVIHVWDLSLEQSNHSWNARINMLTGAIESLVDRRLRSGNYSGRRRAVKEEAGKIKREIPSVGAALEKRLSYKVVPITKQDPRDGFELVVNPETASSPNGWGTQAGVAKETSPDTFSYDYEDTESPETPQNVGAAITNVFYIVNSLHDIFYIYGFTEAAYNFQDNNFGKGGLGNDRVLASVQDSADINKADFNTPPDGQSGVLRVFLWNSTKPERDGGLENDMITQLYAKGVANRLTGGGTADCLSGSVSSGLLEGWGDVFADWLEQTSTVSDFALGSYVTNNTEGGARSHPYSRDEAVNPLTYSDGPPSAKIQQIGEVWANMLHVVLASLADNRGWSDTALTDSTGNLGNVVFMHLLMDGLSIQPCEPTFITARDAIIQADQTRYNGDHSCLLWRAFASRGLGFGAAEDNVNEYSVPPGC</sequence>
<comment type="caution">
    <text evidence="1">The sequence shown here is derived from an EMBL/GenBank/DDBJ whole genome shotgun (WGS) entry which is preliminary data.</text>
</comment>
<dbReference type="EMBL" id="JANJQO010000208">
    <property type="protein sequence ID" value="KAJ2980316.1"/>
    <property type="molecule type" value="Genomic_DNA"/>
</dbReference>
<reference evidence="1" key="1">
    <citation type="submission" date="2022-08" db="EMBL/GenBank/DDBJ databases">
        <title>Genome Sequence of Lecanicillium fungicola.</title>
        <authorList>
            <person name="Buettner E."/>
        </authorList>
    </citation>
    <scope>NUCLEOTIDE SEQUENCE</scope>
    <source>
        <strain evidence="1">Babe33</strain>
    </source>
</reference>